<protein>
    <recommendedName>
        <fullName evidence="6">Lipoprotein</fullName>
    </recommendedName>
</protein>
<keyword evidence="5" id="KW-1185">Reference proteome</keyword>
<feature type="signal peptide" evidence="1">
    <location>
        <begin position="1"/>
        <end position="24"/>
    </location>
</feature>
<feature type="chain" id="PRO_5005268156" description="Lipoprotein" evidence="1">
    <location>
        <begin position="25"/>
        <end position="131"/>
    </location>
</feature>
<evidence type="ECO:0000256" key="1">
    <source>
        <dbReference type="SAM" id="SignalP"/>
    </source>
</evidence>
<evidence type="ECO:0000313" key="2">
    <source>
        <dbReference type="EMBL" id="ANY16043.1"/>
    </source>
</evidence>
<dbReference type="PROSITE" id="PS51257">
    <property type="entry name" value="PROKAR_LIPOPROTEIN"/>
    <property type="match status" value="1"/>
</dbReference>
<reference evidence="2 5" key="2">
    <citation type="submission" date="2016-07" db="EMBL/GenBank/DDBJ databases">
        <title>Complete genome sequences of Bordetella pseudohinzii.</title>
        <authorList>
            <person name="Spilker T."/>
            <person name="Darrah R."/>
            <person name="LiPuma J.J."/>
        </authorList>
    </citation>
    <scope>NUCLEOTIDE SEQUENCE [LARGE SCALE GENOMIC DNA]</scope>
    <source>
        <strain evidence="2 5">HI4681</strain>
    </source>
</reference>
<dbReference type="KEGG" id="bpdz:BBN53_09110"/>
<dbReference type="Proteomes" id="UP000053096">
    <property type="component" value="Unassembled WGS sequence"/>
</dbReference>
<dbReference type="EMBL" id="CYTV01000014">
    <property type="protein sequence ID" value="CUJ09545.1"/>
    <property type="molecule type" value="Genomic_DNA"/>
</dbReference>
<accession>A0A0M7HHC1</accession>
<sequence>MNRFFRAARALAGAALVLSLLACAGRERAAMVPVRGGEGDRIVILPRAVPAALSGDEGRSLPEDSRWRRVGAVAQGDVYRRLDARFVVRAESREREAYLVESNGRLMGYYLPAESWFVPLSTPVRMPSWRR</sequence>
<reference evidence="3 4" key="1">
    <citation type="submission" date="2015-09" db="EMBL/GenBank/DDBJ databases">
        <authorList>
            <person name="Jackson K.R."/>
            <person name="Lunt B.L."/>
            <person name="Fisher J.N.B."/>
            <person name="Gardner A.V."/>
            <person name="Bailey M.E."/>
            <person name="Deus L.M."/>
            <person name="Earl A.S."/>
            <person name="Gibby P.D."/>
            <person name="Hartmann K.A."/>
            <person name="Liu J.E."/>
            <person name="Manci A.M."/>
            <person name="Nielsen D.A."/>
            <person name="Solomon M.B."/>
            <person name="Breakwell D.P."/>
            <person name="Burnett S.H."/>
            <person name="Grose J.H."/>
        </authorList>
    </citation>
    <scope>NUCLEOTIDE SEQUENCE [LARGE SCALE GENOMIC DNA]</scope>
    <source>
        <strain evidence="3 4">2789STDY5608636</strain>
    </source>
</reference>
<evidence type="ECO:0000313" key="3">
    <source>
        <dbReference type="EMBL" id="CUJ09545.1"/>
    </source>
</evidence>
<name>A0A0J6BRU3_9BORD</name>
<dbReference type="AlphaFoldDB" id="A0A0J6BRU3"/>
<evidence type="ECO:0000313" key="5">
    <source>
        <dbReference type="Proteomes" id="UP000092950"/>
    </source>
</evidence>
<evidence type="ECO:0000313" key="4">
    <source>
        <dbReference type="Proteomes" id="UP000053096"/>
    </source>
</evidence>
<dbReference type="OrthoDB" id="8657429at2"/>
<gene>
    <name evidence="2" type="ORF">BBN53_09110</name>
    <name evidence="3" type="ORF">ERS370011_03737</name>
</gene>
<keyword evidence="1" id="KW-0732">Signal</keyword>
<dbReference type="EMBL" id="CP016440">
    <property type="protein sequence ID" value="ANY16043.1"/>
    <property type="molecule type" value="Genomic_DNA"/>
</dbReference>
<accession>A0A0J6BRU3</accession>
<proteinExistence type="predicted"/>
<dbReference type="Proteomes" id="UP000092950">
    <property type="component" value="Chromosome"/>
</dbReference>
<dbReference type="RefSeq" id="WP_043208009.1">
    <property type="nucleotide sequence ID" value="NZ_CAJGUP010000008.1"/>
</dbReference>
<evidence type="ECO:0008006" key="6">
    <source>
        <dbReference type="Google" id="ProtNLM"/>
    </source>
</evidence>
<organism evidence="3 4">
    <name type="scientific">Bordetella pseudohinzii</name>
    <dbReference type="NCBI Taxonomy" id="1331258"/>
    <lineage>
        <taxon>Bacteria</taxon>
        <taxon>Pseudomonadati</taxon>
        <taxon>Pseudomonadota</taxon>
        <taxon>Betaproteobacteria</taxon>
        <taxon>Burkholderiales</taxon>
        <taxon>Alcaligenaceae</taxon>
        <taxon>Bordetella</taxon>
    </lineage>
</organism>